<name>A0A382DB57_9ZZZZ</name>
<accession>A0A382DB57</accession>
<proteinExistence type="predicted"/>
<gene>
    <name evidence="1" type="ORF">METZ01_LOCUS187751</name>
</gene>
<dbReference type="AlphaFoldDB" id="A0A382DB57"/>
<evidence type="ECO:0000313" key="1">
    <source>
        <dbReference type="EMBL" id="SVB34897.1"/>
    </source>
</evidence>
<feature type="non-terminal residue" evidence="1">
    <location>
        <position position="1"/>
    </location>
</feature>
<organism evidence="1">
    <name type="scientific">marine metagenome</name>
    <dbReference type="NCBI Taxonomy" id="408172"/>
    <lineage>
        <taxon>unclassified sequences</taxon>
        <taxon>metagenomes</taxon>
        <taxon>ecological metagenomes</taxon>
    </lineage>
</organism>
<protein>
    <submittedName>
        <fullName evidence="1">Uncharacterized protein</fullName>
    </submittedName>
</protein>
<sequence>NNFYENKINFLLGYLESPNIKVSDKNLFEFYLSHIANSDFKYEPNERTSKEIWRYLSAANLIYTSETVDIEDEVKINLLEKATSDGSYDSNELFNIYKKIMFNINQFLDIENSYKSLPNFKARALLYQAVLLSDNYDKKMQLILKLNALFEKDNIGNVALDEIKIILSEIDREEISEKYLDFYDYYLKKEEEDLKKIKFNNNIIHRSKLLKYFIDEKYKIKNLEKDLESVYKKIKKNKDYFFSIQDIILLESLKADGFKIPRKIEKRYSLENLTIPENLINLNEQNEQGLFLLNIVEMVGEDKFVDLDADTLYFIISPMNKFNFKKLRNNIIAKSFPERS</sequence>
<dbReference type="EMBL" id="UINC01038214">
    <property type="protein sequence ID" value="SVB34897.1"/>
    <property type="molecule type" value="Genomic_DNA"/>
</dbReference>
<reference evidence="1" key="1">
    <citation type="submission" date="2018-05" db="EMBL/GenBank/DDBJ databases">
        <authorList>
            <person name="Lanie J.A."/>
            <person name="Ng W.-L."/>
            <person name="Kazmierczak K.M."/>
            <person name="Andrzejewski T.M."/>
            <person name="Davidsen T.M."/>
            <person name="Wayne K.J."/>
            <person name="Tettelin H."/>
            <person name="Glass J.I."/>
            <person name="Rusch D."/>
            <person name="Podicherti R."/>
            <person name="Tsui H.-C.T."/>
            <person name="Winkler M.E."/>
        </authorList>
    </citation>
    <scope>NUCLEOTIDE SEQUENCE</scope>
</reference>